<proteinExistence type="predicted"/>
<keyword evidence="4" id="KW-0812">Transmembrane</keyword>
<evidence type="ECO:0000313" key="6">
    <source>
        <dbReference type="Proteomes" id="UP000886611"/>
    </source>
</evidence>
<protein>
    <submittedName>
        <fullName evidence="5">CL12B protein</fullName>
    </submittedName>
</protein>
<dbReference type="GO" id="GO:0030246">
    <property type="term" value="F:carbohydrate binding"/>
    <property type="evidence" value="ECO:0007669"/>
    <property type="project" value="UniProtKB-KW"/>
</dbReference>
<dbReference type="InterPro" id="IPR016186">
    <property type="entry name" value="C-type_lectin-like/link_sf"/>
</dbReference>
<dbReference type="EMBL" id="JAATIS010000485">
    <property type="protein sequence ID" value="KAG2468512.1"/>
    <property type="molecule type" value="Genomic_DNA"/>
</dbReference>
<dbReference type="InterPro" id="IPR051379">
    <property type="entry name" value="C-type_Lectin_Receptor_IMM"/>
</dbReference>
<dbReference type="AlphaFoldDB" id="A0A8X7XMB0"/>
<feature type="non-terminal residue" evidence="5">
    <location>
        <position position="240"/>
    </location>
</feature>
<dbReference type="SUPFAM" id="SSF56436">
    <property type="entry name" value="C-type lectin-like"/>
    <property type="match status" value="1"/>
</dbReference>
<feature type="region of interest" description="Disordered" evidence="3">
    <location>
        <begin position="31"/>
        <end position="50"/>
    </location>
</feature>
<evidence type="ECO:0000313" key="5">
    <source>
        <dbReference type="EMBL" id="KAG2468512.1"/>
    </source>
</evidence>
<keyword evidence="6" id="KW-1185">Reference proteome</keyword>
<evidence type="ECO:0000256" key="2">
    <source>
        <dbReference type="ARBA" id="ARBA00023157"/>
    </source>
</evidence>
<feature type="compositionally biased region" description="Polar residues" evidence="3">
    <location>
        <begin position="31"/>
        <end position="43"/>
    </location>
</feature>
<dbReference type="InterPro" id="IPR016187">
    <property type="entry name" value="CTDL_fold"/>
</dbReference>
<evidence type="ECO:0000256" key="1">
    <source>
        <dbReference type="ARBA" id="ARBA00022734"/>
    </source>
</evidence>
<gene>
    <name evidence="5" type="primary">Clec12b</name>
    <name evidence="5" type="ORF">GTO96_0014401</name>
</gene>
<organism evidence="5 6">
    <name type="scientific">Polypterus senegalus</name>
    <name type="common">Senegal bichir</name>
    <dbReference type="NCBI Taxonomy" id="55291"/>
    <lineage>
        <taxon>Eukaryota</taxon>
        <taxon>Metazoa</taxon>
        <taxon>Chordata</taxon>
        <taxon>Craniata</taxon>
        <taxon>Vertebrata</taxon>
        <taxon>Euteleostomi</taxon>
        <taxon>Actinopterygii</taxon>
        <taxon>Polypteriformes</taxon>
        <taxon>Polypteridae</taxon>
        <taxon>Polypterus</taxon>
    </lineage>
</organism>
<name>A0A8X7XMB0_POLSE</name>
<comment type="caution">
    <text evidence="5">The sequence shown here is derived from an EMBL/GenBank/DDBJ whole genome shotgun (WGS) entry which is preliminary data.</text>
</comment>
<reference evidence="5 6" key="1">
    <citation type="journal article" date="2021" name="Cell">
        <title>Tracing the genetic footprints of vertebrate landing in non-teleost ray-finned fishes.</title>
        <authorList>
            <person name="Bi X."/>
            <person name="Wang K."/>
            <person name="Yang L."/>
            <person name="Pan H."/>
            <person name="Jiang H."/>
            <person name="Wei Q."/>
            <person name="Fang M."/>
            <person name="Yu H."/>
            <person name="Zhu C."/>
            <person name="Cai Y."/>
            <person name="He Y."/>
            <person name="Gan X."/>
            <person name="Zeng H."/>
            <person name="Yu D."/>
            <person name="Zhu Y."/>
            <person name="Jiang H."/>
            <person name="Qiu Q."/>
            <person name="Yang H."/>
            <person name="Zhang Y.E."/>
            <person name="Wang W."/>
            <person name="Zhu M."/>
            <person name="He S."/>
            <person name="Zhang G."/>
        </authorList>
    </citation>
    <scope>NUCLEOTIDE SEQUENCE [LARGE SCALE GENOMIC DNA]</scope>
    <source>
        <strain evidence="5">Bchr_013</strain>
    </source>
</reference>
<accession>A0A8X7XMB0</accession>
<dbReference type="Gene3D" id="3.10.100.10">
    <property type="entry name" value="Mannose-Binding Protein A, subunit A"/>
    <property type="match status" value="1"/>
</dbReference>
<evidence type="ECO:0000256" key="3">
    <source>
        <dbReference type="SAM" id="MobiDB-lite"/>
    </source>
</evidence>
<evidence type="ECO:0000256" key="4">
    <source>
        <dbReference type="SAM" id="Phobius"/>
    </source>
</evidence>
<dbReference type="PANTHER" id="PTHR46746:SF9">
    <property type="entry name" value="CD209 ANTIGEN-LIKE PROTEIN C-LIKE"/>
    <property type="match status" value="1"/>
</dbReference>
<keyword evidence="1" id="KW-0430">Lectin</keyword>
<keyword evidence="4" id="KW-0472">Membrane</keyword>
<dbReference type="PANTHER" id="PTHR46746">
    <property type="entry name" value="KILLER CELL LECTIN-LIKE RECEPTOR SUBFAMILY F MEMBER 2"/>
    <property type="match status" value="1"/>
</dbReference>
<sequence length="240" mass="27228">MHLKSNKSSLMDETEVENVYENTCTYLSASKTKTPTNTVNSSSAEEREQRPRRISQAGYCGLSACSCCWVVSTLAVLVVLVLIAFVTFFIHAENKFQHVKREYESLSENQSFVNEELNQLRGNFTRLSEEHLALQTTYNTLLGKKCSVCPQDWLIHGRSCYYVSNDKKNWFESKDDCTARGGHLAIITNEREQIALKSSICLKNDLRYEEVEEVMAKVVGMRTVPIRMRHIAALLAAAKS</sequence>
<keyword evidence="4" id="KW-1133">Transmembrane helix</keyword>
<feature type="non-terminal residue" evidence="5">
    <location>
        <position position="1"/>
    </location>
</feature>
<feature type="transmembrane region" description="Helical" evidence="4">
    <location>
        <begin position="57"/>
        <end position="90"/>
    </location>
</feature>
<keyword evidence="2" id="KW-1015">Disulfide bond</keyword>
<dbReference type="Proteomes" id="UP000886611">
    <property type="component" value="Unassembled WGS sequence"/>
</dbReference>